<accession>A0A6J4MJU8</accession>
<name>A0A6J4MJU8_9BACT</name>
<evidence type="ECO:0000256" key="3">
    <source>
        <dbReference type="PIRSR" id="PIRSR000239-1"/>
    </source>
</evidence>
<gene>
    <name evidence="5" type="ORF">AVDCRST_MAG11-4146</name>
</gene>
<dbReference type="InterPro" id="IPR050455">
    <property type="entry name" value="Tpx_Peroxidase_subfamily"/>
</dbReference>
<feature type="domain" description="Thioredoxin" evidence="4">
    <location>
        <begin position="10"/>
        <end position="159"/>
    </location>
</feature>
<dbReference type="InterPro" id="IPR024706">
    <property type="entry name" value="Peroxiredoxin_AhpC-typ"/>
</dbReference>
<evidence type="ECO:0000256" key="1">
    <source>
        <dbReference type="ARBA" id="ARBA00023002"/>
    </source>
</evidence>
<feature type="active site" description="Cysteine sulfenic acid (-SOH) intermediate; for peroxidase activity" evidence="3">
    <location>
        <position position="53"/>
    </location>
</feature>
<dbReference type="InterPro" id="IPR000866">
    <property type="entry name" value="AhpC/TSA"/>
</dbReference>
<dbReference type="InterPro" id="IPR036249">
    <property type="entry name" value="Thioredoxin-like_sf"/>
</dbReference>
<dbReference type="EMBL" id="CADCTU010000884">
    <property type="protein sequence ID" value="CAA9361372.1"/>
    <property type="molecule type" value="Genomic_DNA"/>
</dbReference>
<dbReference type="GO" id="GO:0016491">
    <property type="term" value="F:oxidoreductase activity"/>
    <property type="evidence" value="ECO:0007669"/>
    <property type="project" value="UniProtKB-KW"/>
</dbReference>
<dbReference type="Pfam" id="PF00578">
    <property type="entry name" value="AhpC-TSA"/>
    <property type="match status" value="1"/>
</dbReference>
<keyword evidence="1" id="KW-0560">Oxidoreductase</keyword>
<protein>
    <recommendedName>
        <fullName evidence="4">Thioredoxin domain-containing protein</fullName>
    </recommendedName>
</protein>
<dbReference type="SUPFAM" id="SSF52833">
    <property type="entry name" value="Thioredoxin-like"/>
    <property type="match status" value="1"/>
</dbReference>
<evidence type="ECO:0000256" key="2">
    <source>
        <dbReference type="ARBA" id="ARBA00023284"/>
    </source>
</evidence>
<keyword evidence="2" id="KW-0676">Redox-active center</keyword>
<dbReference type="PANTHER" id="PTHR43110">
    <property type="entry name" value="THIOL PEROXIDASE"/>
    <property type="match status" value="1"/>
</dbReference>
<reference evidence="5" key="1">
    <citation type="submission" date="2020-02" db="EMBL/GenBank/DDBJ databases">
        <authorList>
            <person name="Meier V. D."/>
        </authorList>
    </citation>
    <scope>NUCLEOTIDE SEQUENCE</scope>
    <source>
        <strain evidence="5">AVDCRST_MAG11</strain>
    </source>
</reference>
<dbReference type="AlphaFoldDB" id="A0A6J4MJU8"/>
<organism evidence="5">
    <name type="scientific">uncultured Gemmatimonadaceae bacterium</name>
    <dbReference type="NCBI Taxonomy" id="246130"/>
    <lineage>
        <taxon>Bacteria</taxon>
        <taxon>Pseudomonadati</taxon>
        <taxon>Gemmatimonadota</taxon>
        <taxon>Gemmatimonadia</taxon>
        <taxon>Gemmatimonadales</taxon>
        <taxon>Gemmatimonadaceae</taxon>
        <taxon>environmental samples</taxon>
    </lineage>
</organism>
<dbReference type="Gene3D" id="3.40.30.10">
    <property type="entry name" value="Glutaredoxin"/>
    <property type="match status" value="1"/>
</dbReference>
<evidence type="ECO:0000313" key="5">
    <source>
        <dbReference type="EMBL" id="CAA9361372.1"/>
    </source>
</evidence>
<dbReference type="GO" id="GO:0016209">
    <property type="term" value="F:antioxidant activity"/>
    <property type="evidence" value="ECO:0007669"/>
    <property type="project" value="InterPro"/>
</dbReference>
<proteinExistence type="predicted"/>
<dbReference type="PROSITE" id="PS51352">
    <property type="entry name" value="THIOREDOXIN_2"/>
    <property type="match status" value="1"/>
</dbReference>
<sequence length="159" mass="17618">MTAPTIERVPVAGERAPDFSLRSTSGATVTLASYAGEKHVLLAFFPGAFTSTCTVELCAFSEDFDRFAGHGVEVLPISVDSVDALAEFKRKYDMKVDLLSDFKREASRAYGVLWKDAFFANRAYFLVDRAGVVRWAHVEANPGLRRDNHEILEQIAKLA</sequence>
<dbReference type="PANTHER" id="PTHR43110:SF1">
    <property type="entry name" value="THIOL PEROXIDASE"/>
    <property type="match status" value="1"/>
</dbReference>
<dbReference type="PIRSF" id="PIRSF000239">
    <property type="entry name" value="AHPC"/>
    <property type="match status" value="1"/>
</dbReference>
<dbReference type="InterPro" id="IPR013766">
    <property type="entry name" value="Thioredoxin_domain"/>
</dbReference>
<evidence type="ECO:0000259" key="4">
    <source>
        <dbReference type="PROSITE" id="PS51352"/>
    </source>
</evidence>